<feature type="disulfide bond" evidence="6">
    <location>
        <begin position="370"/>
        <end position="397"/>
    </location>
</feature>
<evidence type="ECO:0000256" key="4">
    <source>
        <dbReference type="ARBA" id="ARBA00023157"/>
    </source>
</evidence>
<dbReference type="PANTHER" id="PTHR19325:SF570">
    <property type="entry name" value="COMPLEMENT COMPONENT 4 BINDING PROTEIN, MEMBRANE"/>
    <property type="match status" value="1"/>
</dbReference>
<evidence type="ECO:0000256" key="2">
    <source>
        <dbReference type="ARBA" id="ARBA00022729"/>
    </source>
</evidence>
<dbReference type="SMART" id="SM00032">
    <property type="entry name" value="CCP"/>
    <property type="match status" value="6"/>
</dbReference>
<protein>
    <submittedName>
        <fullName evidence="10">C4BPA protein</fullName>
    </submittedName>
</protein>
<dbReference type="SUPFAM" id="SSF57535">
    <property type="entry name" value="Complement control module/SCR domain"/>
    <property type="match status" value="6"/>
</dbReference>
<evidence type="ECO:0000256" key="1">
    <source>
        <dbReference type="ARBA" id="ARBA00022659"/>
    </source>
</evidence>
<organism evidence="10 11">
    <name type="scientific">Probosciger aterrimus</name>
    <name type="common">Palm cockatoo</name>
    <dbReference type="NCBI Taxonomy" id="141839"/>
    <lineage>
        <taxon>Eukaryota</taxon>
        <taxon>Metazoa</taxon>
        <taxon>Chordata</taxon>
        <taxon>Craniata</taxon>
        <taxon>Vertebrata</taxon>
        <taxon>Euteleostomi</taxon>
        <taxon>Archelosauria</taxon>
        <taxon>Archosauria</taxon>
        <taxon>Dinosauria</taxon>
        <taxon>Saurischia</taxon>
        <taxon>Theropoda</taxon>
        <taxon>Coelurosauria</taxon>
        <taxon>Aves</taxon>
        <taxon>Neognathae</taxon>
        <taxon>Neoaves</taxon>
        <taxon>Telluraves</taxon>
        <taxon>Australaves</taxon>
        <taxon>Psittaciformes</taxon>
        <taxon>Cacatuidae</taxon>
        <taxon>Probosciger</taxon>
    </lineage>
</organism>
<dbReference type="InterPro" id="IPR000436">
    <property type="entry name" value="Sushi_SCR_CCP_dom"/>
</dbReference>
<dbReference type="InterPro" id="IPR035976">
    <property type="entry name" value="Sushi/SCR/CCP_sf"/>
</dbReference>
<feature type="non-terminal residue" evidence="10">
    <location>
        <position position="447"/>
    </location>
</feature>
<evidence type="ECO:0000313" key="10">
    <source>
        <dbReference type="EMBL" id="NWS47009.1"/>
    </source>
</evidence>
<evidence type="ECO:0000313" key="11">
    <source>
        <dbReference type="Proteomes" id="UP000562415"/>
    </source>
</evidence>
<feature type="non-terminal residue" evidence="10">
    <location>
        <position position="1"/>
    </location>
</feature>
<feature type="signal peptide" evidence="8">
    <location>
        <begin position="1"/>
        <end position="16"/>
    </location>
</feature>
<dbReference type="CDD" id="cd00033">
    <property type="entry name" value="CCP"/>
    <property type="match status" value="6"/>
</dbReference>
<keyword evidence="3" id="KW-0677">Repeat</keyword>
<keyword evidence="5" id="KW-0325">Glycoprotein</keyword>
<keyword evidence="2 8" id="KW-0732">Signal</keyword>
<accession>A0A7K5FQP5</accession>
<reference evidence="10 11" key="1">
    <citation type="submission" date="2019-09" db="EMBL/GenBank/DDBJ databases">
        <title>Bird 10,000 Genomes (B10K) Project - Family phase.</title>
        <authorList>
            <person name="Zhang G."/>
        </authorList>
    </citation>
    <scope>NUCLEOTIDE SEQUENCE [LARGE SCALE GENOMIC DNA]</scope>
    <source>
        <strain evidence="10">B10K-DU-017-47</strain>
    </source>
</reference>
<evidence type="ECO:0000256" key="6">
    <source>
        <dbReference type="PROSITE-ProRule" id="PRU00302"/>
    </source>
</evidence>
<dbReference type="FunFam" id="2.10.70.10:FF:000014">
    <property type="entry name" value="Membrane cofactor protein"/>
    <property type="match status" value="1"/>
</dbReference>
<feature type="disulfide bond" evidence="6">
    <location>
        <begin position="243"/>
        <end position="270"/>
    </location>
</feature>
<feature type="transmembrane region" description="Helical" evidence="7">
    <location>
        <begin position="399"/>
        <end position="423"/>
    </location>
</feature>
<keyword evidence="7" id="KW-0812">Transmembrane</keyword>
<keyword evidence="11" id="KW-1185">Reference proteome</keyword>
<feature type="domain" description="Sushi" evidence="9">
    <location>
        <begin position="18"/>
        <end position="82"/>
    </location>
</feature>
<dbReference type="PANTHER" id="PTHR19325">
    <property type="entry name" value="COMPLEMENT COMPONENT-RELATED SUSHI DOMAIN-CONTAINING"/>
    <property type="match status" value="1"/>
</dbReference>
<dbReference type="Proteomes" id="UP000562415">
    <property type="component" value="Unassembled WGS sequence"/>
</dbReference>
<feature type="domain" description="Sushi" evidence="9">
    <location>
        <begin position="213"/>
        <end position="272"/>
    </location>
</feature>
<dbReference type="OrthoDB" id="6480633at2759"/>
<dbReference type="AlphaFoldDB" id="A0A7K5FQP5"/>
<evidence type="ECO:0000259" key="9">
    <source>
        <dbReference type="PROSITE" id="PS50923"/>
    </source>
</evidence>
<feature type="domain" description="Sushi" evidence="9">
    <location>
        <begin position="144"/>
        <end position="212"/>
    </location>
</feature>
<sequence length="447" mass="48861">VFGLVLALSWFGGTRAQDTCEPPDRLQYAELQESFRTMKSFPVGSTVLYICRPGYVGIAGKSLNRTCGEDLQWSPTEQFCTERKCRHPGELKDGFVNVTDLTFGSKATFSCKAGFRLQGTSEITCVIKDKGVDWNRDLPLCERIPCKPPPSIVNGHHTEVANYVYQTTVTYTCDEAPKGADPFSLIGSDTIFCTYDADLNGVWSEAPPQCKVVKCENPKVENGKKTGGFRPSYTYRDSVVFECDPGYVMTGSEVITCGENNTWSPPIPTCKKITGGVCGAPEITHGVVIPAKSVYEGGESVRIKCNAHCTFAHGAEELTVTCQGQNTWSSLQDCACGSISSGLTPHINYGKVIDGQKPSYSVGDMITIECYTGYTLHGEAQIQYIGENRWVPAVPMCQLSAYITAIICVIVAVVVFLAAFWAYKKFFAQNGKRDSTPCTAEYKICKA</sequence>
<keyword evidence="7" id="KW-0472">Membrane</keyword>
<evidence type="ECO:0000256" key="3">
    <source>
        <dbReference type="ARBA" id="ARBA00022737"/>
    </source>
</evidence>
<keyword evidence="1 6" id="KW-0768">Sushi</keyword>
<comment type="caution">
    <text evidence="6">Lacks conserved residue(s) required for the propagation of feature annotation.</text>
</comment>
<keyword evidence="4 6" id="KW-1015">Disulfide bond</keyword>
<dbReference type="Pfam" id="PF00084">
    <property type="entry name" value="Sushi"/>
    <property type="match status" value="6"/>
</dbReference>
<dbReference type="InterPro" id="IPR050350">
    <property type="entry name" value="Compl-Cell_Adhes-Reg"/>
</dbReference>
<feature type="chain" id="PRO_5029554198" evidence="8">
    <location>
        <begin position="17"/>
        <end position="447"/>
    </location>
</feature>
<feature type="domain" description="Sushi" evidence="9">
    <location>
        <begin position="83"/>
        <end position="143"/>
    </location>
</feature>
<proteinExistence type="predicted"/>
<feature type="domain" description="Sushi" evidence="9">
    <location>
        <begin position="334"/>
        <end position="399"/>
    </location>
</feature>
<evidence type="ECO:0000256" key="5">
    <source>
        <dbReference type="ARBA" id="ARBA00023180"/>
    </source>
</evidence>
<dbReference type="FunFam" id="2.10.70.10:FF:000055">
    <property type="entry name" value="Complement decay-accelerating factor, GPI-anchored"/>
    <property type="match status" value="1"/>
</dbReference>
<evidence type="ECO:0000256" key="8">
    <source>
        <dbReference type="SAM" id="SignalP"/>
    </source>
</evidence>
<dbReference type="PROSITE" id="PS50923">
    <property type="entry name" value="SUSHI"/>
    <property type="match status" value="5"/>
</dbReference>
<dbReference type="EMBL" id="VYZH01003460">
    <property type="protein sequence ID" value="NWS47009.1"/>
    <property type="molecule type" value="Genomic_DNA"/>
</dbReference>
<evidence type="ECO:0000256" key="7">
    <source>
        <dbReference type="SAM" id="Phobius"/>
    </source>
</evidence>
<gene>
    <name evidence="10" type="primary">C4bpa_1</name>
    <name evidence="10" type="ORF">PROATE_R08991</name>
</gene>
<keyword evidence="7" id="KW-1133">Transmembrane helix</keyword>
<dbReference type="Gene3D" id="2.10.70.10">
    <property type="entry name" value="Complement Module, domain 1"/>
    <property type="match status" value="6"/>
</dbReference>
<comment type="caution">
    <text evidence="10">The sequence shown here is derived from an EMBL/GenBank/DDBJ whole genome shotgun (WGS) entry which is preliminary data.</text>
</comment>
<name>A0A7K5FQP5_PROAR</name>